<evidence type="ECO:0000313" key="2">
    <source>
        <dbReference type="EMBL" id="QCQ84602.1"/>
    </source>
</evidence>
<reference evidence="3" key="1">
    <citation type="submission" date="2018-12" db="EMBL/GenBank/DDBJ databases">
        <title>Singled stranded DNA viruses identified in blackflies (Austrosimulium ungulatum) sampled in New Zealand.</title>
        <authorList>
            <person name="Kraberger S."/>
            <person name="Fontenele R.S."/>
            <person name="Schmidlin K."/>
            <person name="Walters M."/>
            <person name="Varsani A."/>
        </authorList>
    </citation>
    <scope>NUCLEOTIDE SEQUENCE [LARGE SCALE GENOMIC DNA]</scope>
    <source>
        <strain evidence="2">018</strain>
        <strain evidence="3">160</strain>
    </source>
</reference>
<feature type="compositionally biased region" description="Polar residues" evidence="1">
    <location>
        <begin position="165"/>
        <end position="175"/>
    </location>
</feature>
<dbReference type="EMBL" id="MK249210">
    <property type="protein sequence ID" value="QCQ85023.1"/>
    <property type="molecule type" value="Genomic_DNA"/>
</dbReference>
<sequence length="262" mass="27977">MGILDTLTQIGGAISPIIPAISGIMGGQSVRDNTAATNAANAAQAKQQMDFQERMSSTAVQRQVKDYQAAGLNPALAYNAGGSSTPGGAAATMQSGEANAQQVKSRGMEDTLSALSSKAQIENTNAQTHQLNIESLARLKQIQTDTEARSKTAQAQSDKDAASNREITQRTNQDSQKFQATFPFITKEIEARIEDTYASARDKRAGANLKEIESDSPTHSLDKAIGYLFSPQSAQAAKHLYDKIPSWGFGKDAINAALNKLR</sequence>
<evidence type="ECO:0000313" key="3">
    <source>
        <dbReference type="EMBL" id="QCQ85023.1"/>
    </source>
</evidence>
<organism evidence="3">
    <name type="scientific">Blackfly microvirus SF02</name>
    <dbReference type="NCBI Taxonomy" id="2576452"/>
    <lineage>
        <taxon>Viruses</taxon>
        <taxon>Monodnaviria</taxon>
        <taxon>Sangervirae</taxon>
        <taxon>Phixviricota</taxon>
        <taxon>Malgrandaviricetes</taxon>
        <taxon>Petitvirales</taxon>
        <taxon>Microviridae</taxon>
        <taxon>Microvirus</taxon>
    </lineage>
</organism>
<evidence type="ECO:0000256" key="1">
    <source>
        <dbReference type="SAM" id="MobiDB-lite"/>
    </source>
</evidence>
<dbReference type="Proteomes" id="UP000322880">
    <property type="component" value="Segment"/>
</dbReference>
<name>A0A4V1F5G9_9VIRU</name>
<feature type="region of interest" description="Disordered" evidence="1">
    <location>
        <begin position="144"/>
        <end position="175"/>
    </location>
</feature>
<dbReference type="Proteomes" id="UP000323265">
    <property type="component" value="Segment"/>
</dbReference>
<protein>
    <submittedName>
        <fullName evidence="3">DNA pilot protein</fullName>
    </submittedName>
</protein>
<accession>A0A4V1F5G9</accession>
<feature type="compositionally biased region" description="Polar residues" evidence="1">
    <location>
        <begin position="144"/>
        <end position="156"/>
    </location>
</feature>
<proteinExistence type="predicted"/>
<dbReference type="EMBL" id="MK249134">
    <property type="protein sequence ID" value="QCQ84602.1"/>
    <property type="molecule type" value="Genomic_DNA"/>
</dbReference>
<feature type="region of interest" description="Disordered" evidence="1">
    <location>
        <begin position="84"/>
        <end position="109"/>
    </location>
</feature>
<feature type="compositionally biased region" description="Polar residues" evidence="1">
    <location>
        <begin position="93"/>
        <end position="104"/>
    </location>
</feature>